<evidence type="ECO:0000313" key="3">
    <source>
        <dbReference type="Proteomes" id="UP000594261"/>
    </source>
</evidence>
<dbReference type="InterPro" id="IPR013187">
    <property type="entry name" value="F-box-assoc_dom_typ3"/>
</dbReference>
<dbReference type="PANTHER" id="PTHR31111:SF125">
    <property type="entry name" value="F-BOX PROTEIN CPR30-LIKE"/>
    <property type="match status" value="1"/>
</dbReference>
<feature type="domain" description="F-box associated beta-propeller type 3" evidence="1">
    <location>
        <begin position="122"/>
        <end position="403"/>
    </location>
</feature>
<dbReference type="Gramene" id="QL03p066111:mrna">
    <property type="protein sequence ID" value="QL03p066111:mrna:CDS:1"/>
    <property type="gene ID" value="QL03p066111"/>
</dbReference>
<dbReference type="OMA" id="ARCCCIS"/>
<protein>
    <recommendedName>
        <fullName evidence="1">F-box associated beta-propeller type 3 domain-containing protein</fullName>
    </recommendedName>
</protein>
<sequence length="421" mass="47864">MMPLFLGWRCSRALLKLNTTTTAATATATATATSLLNLIRHNSSFPSSQHHHHHEPAMSLMRFRSSCRSLHLRELCTSTSTSDHTHLLISAFNTETSNQHFFSIPIFHPPKLSLGSLTPLFTLPSHPFGLTSSQYLNPFFLLHHADYPHYDHTPILTYNPTTQQTLTLPLDPPLPAATTTTWNVRTHFGFDPSTKHHKVLRVKWTEPIPRSIPKVINMVFTVLTLDSNGSGSGSWRRINPVLPFDPKKYVNGGESVCVNGAIHWLTRYGDSIVAFDLKDEKFRLIPLPRDYKDLNFDSFRFQFERLFELDGCLALISDNATQHHFTLELWILKDYNNHVWVKESICFPFRWRKHGQPIPIGTIPTGEILLKPLSLDESATAWVLFYDMGGQSFKKIDITGLPEWVYSSGTRIIRTISVYGG</sequence>
<dbReference type="PANTHER" id="PTHR31111">
    <property type="entry name" value="BNAA05G37150D PROTEIN-RELATED"/>
    <property type="match status" value="1"/>
</dbReference>
<dbReference type="FunCoup" id="A0A7N2L9F0">
    <property type="interactions" value="99"/>
</dbReference>
<dbReference type="NCBIfam" id="TIGR01640">
    <property type="entry name" value="F_box_assoc_1"/>
    <property type="match status" value="1"/>
</dbReference>
<evidence type="ECO:0000259" key="1">
    <source>
        <dbReference type="Pfam" id="PF08268"/>
    </source>
</evidence>
<dbReference type="EnsemblPlants" id="QL03p066111:mrna">
    <property type="protein sequence ID" value="QL03p066111:mrna:CDS:1"/>
    <property type="gene ID" value="QL03p066111"/>
</dbReference>
<name>A0A7N2L9F0_QUELO</name>
<dbReference type="AlphaFoldDB" id="A0A7N2L9F0"/>
<dbReference type="EMBL" id="LRBV02000003">
    <property type="status" value="NOT_ANNOTATED_CDS"/>
    <property type="molecule type" value="Genomic_DNA"/>
</dbReference>
<keyword evidence="3" id="KW-1185">Reference proteome</keyword>
<dbReference type="Proteomes" id="UP000594261">
    <property type="component" value="Chromosome 3"/>
</dbReference>
<dbReference type="InParanoid" id="A0A7N2L9F0"/>
<reference evidence="2" key="2">
    <citation type="submission" date="2021-01" db="UniProtKB">
        <authorList>
            <consortium name="EnsemblPlants"/>
        </authorList>
    </citation>
    <scope>IDENTIFICATION</scope>
</reference>
<dbReference type="InterPro" id="IPR017451">
    <property type="entry name" value="F-box-assoc_interact_dom"/>
</dbReference>
<reference evidence="2 3" key="1">
    <citation type="journal article" date="2016" name="G3 (Bethesda)">
        <title>First Draft Assembly and Annotation of the Genome of a California Endemic Oak Quercus lobata Nee (Fagaceae).</title>
        <authorList>
            <person name="Sork V.L."/>
            <person name="Fitz-Gibbon S.T."/>
            <person name="Puiu D."/>
            <person name="Crepeau M."/>
            <person name="Gugger P.F."/>
            <person name="Sherman R."/>
            <person name="Stevens K."/>
            <person name="Langley C.H."/>
            <person name="Pellegrini M."/>
            <person name="Salzberg S.L."/>
        </authorList>
    </citation>
    <scope>NUCLEOTIDE SEQUENCE [LARGE SCALE GENOMIC DNA]</scope>
    <source>
        <strain evidence="2 3">cv. SW786</strain>
    </source>
</reference>
<organism evidence="2 3">
    <name type="scientific">Quercus lobata</name>
    <name type="common">Valley oak</name>
    <dbReference type="NCBI Taxonomy" id="97700"/>
    <lineage>
        <taxon>Eukaryota</taxon>
        <taxon>Viridiplantae</taxon>
        <taxon>Streptophyta</taxon>
        <taxon>Embryophyta</taxon>
        <taxon>Tracheophyta</taxon>
        <taxon>Spermatophyta</taxon>
        <taxon>Magnoliopsida</taxon>
        <taxon>eudicotyledons</taxon>
        <taxon>Gunneridae</taxon>
        <taxon>Pentapetalae</taxon>
        <taxon>rosids</taxon>
        <taxon>fabids</taxon>
        <taxon>Fagales</taxon>
        <taxon>Fagaceae</taxon>
        <taxon>Quercus</taxon>
    </lineage>
</organism>
<proteinExistence type="predicted"/>
<evidence type="ECO:0000313" key="2">
    <source>
        <dbReference type="EnsemblPlants" id="QL03p066111:mrna:CDS:1"/>
    </source>
</evidence>
<dbReference type="Pfam" id="PF08268">
    <property type="entry name" value="FBA_3"/>
    <property type="match status" value="1"/>
</dbReference>
<accession>A0A7N2L9F0</accession>